<keyword evidence="2" id="KW-1185">Reference proteome</keyword>
<dbReference type="OrthoDB" id="3796651at2759"/>
<dbReference type="EMBL" id="ML978128">
    <property type="protein sequence ID" value="KAF2097524.1"/>
    <property type="molecule type" value="Genomic_DNA"/>
</dbReference>
<gene>
    <name evidence="1" type="ORF">NA57DRAFT_58102</name>
</gene>
<proteinExistence type="predicted"/>
<comment type="caution">
    <text evidence="1">The sequence shown here is derived from an EMBL/GenBank/DDBJ whole genome shotgun (WGS) entry which is preliminary data.</text>
</comment>
<accession>A0A9P4M982</accession>
<dbReference type="AlphaFoldDB" id="A0A9P4M982"/>
<dbReference type="Proteomes" id="UP000799772">
    <property type="component" value="Unassembled WGS sequence"/>
</dbReference>
<evidence type="ECO:0000313" key="2">
    <source>
        <dbReference type="Proteomes" id="UP000799772"/>
    </source>
</evidence>
<organism evidence="1 2">
    <name type="scientific">Rhizodiscina lignyota</name>
    <dbReference type="NCBI Taxonomy" id="1504668"/>
    <lineage>
        <taxon>Eukaryota</taxon>
        <taxon>Fungi</taxon>
        <taxon>Dikarya</taxon>
        <taxon>Ascomycota</taxon>
        <taxon>Pezizomycotina</taxon>
        <taxon>Dothideomycetes</taxon>
        <taxon>Pleosporomycetidae</taxon>
        <taxon>Aulographales</taxon>
        <taxon>Rhizodiscinaceae</taxon>
        <taxon>Rhizodiscina</taxon>
    </lineage>
</organism>
<protein>
    <submittedName>
        <fullName evidence="1">Uncharacterized protein</fullName>
    </submittedName>
</protein>
<reference evidence="1" key="1">
    <citation type="journal article" date="2020" name="Stud. Mycol.">
        <title>101 Dothideomycetes genomes: a test case for predicting lifestyles and emergence of pathogens.</title>
        <authorList>
            <person name="Haridas S."/>
            <person name="Albert R."/>
            <person name="Binder M."/>
            <person name="Bloem J."/>
            <person name="Labutti K."/>
            <person name="Salamov A."/>
            <person name="Andreopoulos B."/>
            <person name="Baker S."/>
            <person name="Barry K."/>
            <person name="Bills G."/>
            <person name="Bluhm B."/>
            <person name="Cannon C."/>
            <person name="Castanera R."/>
            <person name="Culley D."/>
            <person name="Daum C."/>
            <person name="Ezra D."/>
            <person name="Gonzalez J."/>
            <person name="Henrissat B."/>
            <person name="Kuo A."/>
            <person name="Liang C."/>
            <person name="Lipzen A."/>
            <person name="Lutzoni F."/>
            <person name="Magnuson J."/>
            <person name="Mondo S."/>
            <person name="Nolan M."/>
            <person name="Ohm R."/>
            <person name="Pangilinan J."/>
            <person name="Park H.-J."/>
            <person name="Ramirez L."/>
            <person name="Alfaro M."/>
            <person name="Sun H."/>
            <person name="Tritt A."/>
            <person name="Yoshinaga Y."/>
            <person name="Zwiers L.-H."/>
            <person name="Turgeon B."/>
            <person name="Goodwin S."/>
            <person name="Spatafora J."/>
            <person name="Crous P."/>
            <person name="Grigoriev I."/>
        </authorList>
    </citation>
    <scope>NUCLEOTIDE SEQUENCE</scope>
    <source>
        <strain evidence="1">CBS 133067</strain>
    </source>
</reference>
<evidence type="ECO:0000313" key="1">
    <source>
        <dbReference type="EMBL" id="KAF2097524.1"/>
    </source>
</evidence>
<sequence>MASLQQPESGTTGPLCSSTSELIKAIFDIPATSSDAFLNSSDWLHAVISSTSNLAVYHTTASSASLLRILMALLHLSERRPRSPRGVAAVIIVDEWDRQHHFDHALALLRQHFRSRGVAQLKENAFCWGNVTLVRGLPTRRTGAAHQYSTNTLSAAAARVQVSISNTLGTTGLQGIVWHESASVTFLDHFLFPNVTSGRATTTFKAITITGPLYNEKGTSRWTLNTVFDGLRLQGLLAKATLHNIPFIFVEGQELGLRISRLRQLPRFASTWPALLPEDSWRERVRRSFNRTAVSIFQLHAAIDDCPTSQCVNKINQSLPNSASSWANECKLASNYRSCSVDRAKGRLSKTTGEINCPGDDHIGPLAEILLDPDRATGGLFAARVNIVIITQPVARPSSTSQIYILISTNQAATQGAFFAAWDRFITSMVPNPSAVTVARDVAGAWRDLCMLLGAELRYVERHYKYWSWSDVEKKALEQVVRMLEDGEMSKICKRSLS</sequence>
<name>A0A9P4M982_9PEZI</name>